<name>A0A6J6V5E4_9ZZZZ</name>
<dbReference type="EMBL" id="CAEZZK010000205">
    <property type="protein sequence ID" value="CAB4765697.1"/>
    <property type="molecule type" value="Genomic_DNA"/>
</dbReference>
<sequence>MVDSLALLTVREPAVVAFVMSVSSEAHRHPEVLKAVLPVSGGIGRILLQMCERAIERGELHPNISAQSLEDMLTVILSGLGRFNMVYKDAGRTSELIKSMKLLLVGEVFRVSSNA</sequence>
<dbReference type="InterPro" id="IPR036271">
    <property type="entry name" value="Tet_transcr_reg_TetR-rel_C_sf"/>
</dbReference>
<accession>A0A6J6V5E4</accession>
<dbReference type="SUPFAM" id="SSF48498">
    <property type="entry name" value="Tetracyclin repressor-like, C-terminal domain"/>
    <property type="match status" value="1"/>
</dbReference>
<evidence type="ECO:0000313" key="1">
    <source>
        <dbReference type="EMBL" id="CAB4765697.1"/>
    </source>
</evidence>
<proteinExistence type="predicted"/>
<protein>
    <submittedName>
        <fullName evidence="1">Unannotated protein</fullName>
    </submittedName>
</protein>
<reference evidence="1" key="1">
    <citation type="submission" date="2020-05" db="EMBL/GenBank/DDBJ databases">
        <authorList>
            <person name="Chiriac C."/>
            <person name="Salcher M."/>
            <person name="Ghai R."/>
            <person name="Kavagutti S V."/>
        </authorList>
    </citation>
    <scope>NUCLEOTIDE SEQUENCE</scope>
</reference>
<gene>
    <name evidence="1" type="ORF">UFOPK2855_00990</name>
</gene>
<organism evidence="1">
    <name type="scientific">freshwater metagenome</name>
    <dbReference type="NCBI Taxonomy" id="449393"/>
    <lineage>
        <taxon>unclassified sequences</taxon>
        <taxon>metagenomes</taxon>
        <taxon>ecological metagenomes</taxon>
    </lineage>
</organism>
<dbReference type="AlphaFoldDB" id="A0A6J6V5E4"/>
<dbReference type="Gene3D" id="1.10.357.10">
    <property type="entry name" value="Tetracycline Repressor, domain 2"/>
    <property type="match status" value="1"/>
</dbReference>